<dbReference type="AlphaFoldDB" id="A0A2P6MCA9"/>
<dbReference type="Proteomes" id="UP000241736">
    <property type="component" value="Unassembled WGS sequence"/>
</dbReference>
<dbReference type="RefSeq" id="WP_106989028.1">
    <property type="nucleotide sequence ID" value="NZ_JAVEVW010000008.1"/>
</dbReference>
<evidence type="ECO:0000256" key="1">
    <source>
        <dbReference type="SAM" id="SignalP"/>
    </source>
</evidence>
<dbReference type="InterPro" id="IPR037291">
    <property type="entry name" value="DUF4139"/>
</dbReference>
<dbReference type="Pfam" id="PF13598">
    <property type="entry name" value="DUF4139"/>
    <property type="match status" value="1"/>
</dbReference>
<keyword evidence="4" id="KW-1185">Reference proteome</keyword>
<accession>A0A2P6MCA9</accession>
<dbReference type="OrthoDB" id="9808067at2"/>
<comment type="caution">
    <text evidence="3">The sequence shown here is derived from an EMBL/GenBank/DDBJ whole genome shotgun (WGS) entry which is preliminary data.</text>
</comment>
<evidence type="ECO:0000259" key="2">
    <source>
        <dbReference type="Pfam" id="PF13598"/>
    </source>
</evidence>
<keyword evidence="1" id="KW-0732">Signal</keyword>
<dbReference type="PANTHER" id="PTHR38075">
    <property type="entry name" value="DUF4139 DOMAIN-CONTAINING PROTEIN"/>
    <property type="match status" value="1"/>
</dbReference>
<sequence length="489" mass="51923">MKPSLISLAIAAALVSPAHAEAPRLTIYSGDYESVVQSGGHASGAGLAHYQARLSWDLRAGDNEVRLGGLPATLDVGSVRLEPLGGAQVRGQRYDFALAGQHALLQRAIGQQVQVEHAVGNQRETVSGTLLAAGDGLTLRLADGRVKVLSGYTSFELPALPPGLAVEPGLAWTLAAARAGRESFDLAYATAGLAWRAEYQATLRGQGKACRMQFDGAALVANGAGTDFRGVALTLVAGQPNRVSDGGYAPAPMVAKAERAMVLADAAPTPEAAGEYHAYRLPGTGDLPQGSVQRLPLLDRVPGLPCERAYRVSSTMGQWQPPRPIVDANYGAGEEKPPVTAHLAFDNRKDGGLGLPLPAGRVRVFDGGDLLGEARLAHTPANEKVELELGTVFDLTAERRREDFRLDRDGRTMTETITVVVRNAKAEAATVQVREALPRWTDWEITASSVPARKLDAQLAGFELAVPAGGEAQLSYTVRYRWTPDVRIP</sequence>
<feature type="domain" description="DUF4139" evidence="2">
    <location>
        <begin position="185"/>
        <end position="482"/>
    </location>
</feature>
<proteinExistence type="predicted"/>
<evidence type="ECO:0000313" key="4">
    <source>
        <dbReference type="Proteomes" id="UP000241736"/>
    </source>
</evidence>
<dbReference type="PANTHER" id="PTHR38075:SF1">
    <property type="entry name" value="DUF4139 DOMAIN-CONTAINING PROTEIN"/>
    <property type="match status" value="1"/>
</dbReference>
<evidence type="ECO:0000313" key="3">
    <source>
        <dbReference type="EMBL" id="PRH83640.1"/>
    </source>
</evidence>
<feature type="signal peptide" evidence="1">
    <location>
        <begin position="1"/>
        <end position="20"/>
    </location>
</feature>
<organism evidence="3 4">
    <name type="scientific">Arenimonas caeni</name>
    <dbReference type="NCBI Taxonomy" id="2058085"/>
    <lineage>
        <taxon>Bacteria</taxon>
        <taxon>Pseudomonadati</taxon>
        <taxon>Pseudomonadota</taxon>
        <taxon>Gammaproteobacteria</taxon>
        <taxon>Lysobacterales</taxon>
        <taxon>Lysobacteraceae</taxon>
        <taxon>Arenimonas</taxon>
    </lineage>
</organism>
<protein>
    <recommendedName>
        <fullName evidence="2">DUF4139 domain-containing protein</fullName>
    </recommendedName>
</protein>
<dbReference type="EMBL" id="PVLF01000001">
    <property type="protein sequence ID" value="PRH83640.1"/>
    <property type="molecule type" value="Genomic_DNA"/>
</dbReference>
<gene>
    <name evidence="3" type="ORF">C6N40_00395</name>
</gene>
<feature type="chain" id="PRO_5015127455" description="DUF4139 domain-containing protein" evidence="1">
    <location>
        <begin position="21"/>
        <end position="489"/>
    </location>
</feature>
<name>A0A2P6MCA9_9GAMM</name>
<reference evidence="3 4" key="1">
    <citation type="submission" date="2018-03" db="EMBL/GenBank/DDBJ databases">
        <title>Arenimonas caeni sp. nov., isolated from activated sludge.</title>
        <authorList>
            <person name="Liu H."/>
        </authorList>
    </citation>
    <scope>NUCLEOTIDE SEQUENCE [LARGE SCALE GENOMIC DNA]</scope>
    <source>
        <strain evidence="4">z29</strain>
    </source>
</reference>